<sequence>MGNVKLKKKLKMLRYNNGWSQEQVSTALDISIPAYSKIETGITDINLSRLEQIAGLYNLNVVQLLTEEDPQDFKEVVKLKNQLRQRDEEIMALQRELIRFYRWEKQL</sequence>
<dbReference type="SUPFAM" id="SSF47413">
    <property type="entry name" value="lambda repressor-like DNA-binding domains"/>
    <property type="match status" value="1"/>
</dbReference>
<evidence type="ECO:0000256" key="1">
    <source>
        <dbReference type="ARBA" id="ARBA00023125"/>
    </source>
</evidence>
<feature type="domain" description="HTH cro/C1-type" evidence="2">
    <location>
        <begin position="10"/>
        <end position="64"/>
    </location>
</feature>
<reference evidence="3 4" key="1">
    <citation type="submission" date="2019-12" db="EMBL/GenBank/DDBJ databases">
        <title>Mucilaginibacter sp. HMF7410 genome sequencing and assembly.</title>
        <authorList>
            <person name="Kang H."/>
            <person name="Cha I."/>
            <person name="Kim H."/>
            <person name="Joh K."/>
        </authorList>
    </citation>
    <scope>NUCLEOTIDE SEQUENCE [LARGE SCALE GENOMIC DNA]</scope>
    <source>
        <strain evidence="3 4">HMF7410</strain>
    </source>
</reference>
<name>A0A7K1T078_9SPHI</name>
<evidence type="ECO:0000313" key="3">
    <source>
        <dbReference type="EMBL" id="MVN22971.1"/>
    </source>
</evidence>
<proteinExistence type="predicted"/>
<keyword evidence="4" id="KW-1185">Reference proteome</keyword>
<dbReference type="Pfam" id="PF01381">
    <property type="entry name" value="HTH_3"/>
    <property type="match status" value="1"/>
</dbReference>
<dbReference type="InterPro" id="IPR010982">
    <property type="entry name" value="Lambda_DNA-bd_dom_sf"/>
</dbReference>
<dbReference type="PANTHER" id="PTHR46558">
    <property type="entry name" value="TRACRIPTIONAL REGULATORY PROTEIN-RELATED-RELATED"/>
    <property type="match status" value="1"/>
</dbReference>
<keyword evidence="1" id="KW-0238">DNA-binding</keyword>
<dbReference type="PROSITE" id="PS50943">
    <property type="entry name" value="HTH_CROC1"/>
    <property type="match status" value="1"/>
</dbReference>
<dbReference type="EMBL" id="WPIK01000016">
    <property type="protein sequence ID" value="MVN22971.1"/>
    <property type="molecule type" value="Genomic_DNA"/>
</dbReference>
<dbReference type="AlphaFoldDB" id="A0A7K1T078"/>
<dbReference type="SMART" id="SM00530">
    <property type="entry name" value="HTH_XRE"/>
    <property type="match status" value="1"/>
</dbReference>
<evidence type="ECO:0000259" key="2">
    <source>
        <dbReference type="PROSITE" id="PS50943"/>
    </source>
</evidence>
<dbReference type="RefSeq" id="WP_157568745.1">
    <property type="nucleotide sequence ID" value="NZ_WPIK01000016.1"/>
</dbReference>
<dbReference type="GO" id="GO:0003677">
    <property type="term" value="F:DNA binding"/>
    <property type="evidence" value="ECO:0007669"/>
    <property type="project" value="UniProtKB-KW"/>
</dbReference>
<dbReference type="Proteomes" id="UP000462014">
    <property type="component" value="Unassembled WGS sequence"/>
</dbReference>
<dbReference type="CDD" id="cd00093">
    <property type="entry name" value="HTH_XRE"/>
    <property type="match status" value="1"/>
</dbReference>
<dbReference type="Gene3D" id="1.10.260.40">
    <property type="entry name" value="lambda repressor-like DNA-binding domains"/>
    <property type="match status" value="1"/>
</dbReference>
<accession>A0A7K1T078</accession>
<evidence type="ECO:0000313" key="4">
    <source>
        <dbReference type="Proteomes" id="UP000462014"/>
    </source>
</evidence>
<organism evidence="3 4">
    <name type="scientific">Mucilaginibacter arboris</name>
    <dbReference type="NCBI Taxonomy" id="2682090"/>
    <lineage>
        <taxon>Bacteria</taxon>
        <taxon>Pseudomonadati</taxon>
        <taxon>Bacteroidota</taxon>
        <taxon>Sphingobacteriia</taxon>
        <taxon>Sphingobacteriales</taxon>
        <taxon>Sphingobacteriaceae</taxon>
        <taxon>Mucilaginibacter</taxon>
    </lineage>
</organism>
<protein>
    <submittedName>
        <fullName evidence="3">Helix-turn-helix domain-containing protein</fullName>
    </submittedName>
</protein>
<gene>
    <name evidence="3" type="ORF">GO621_15705</name>
</gene>
<comment type="caution">
    <text evidence="3">The sequence shown here is derived from an EMBL/GenBank/DDBJ whole genome shotgun (WGS) entry which is preliminary data.</text>
</comment>
<dbReference type="PANTHER" id="PTHR46558:SF4">
    <property type="entry name" value="DNA-BIDING PHAGE PROTEIN"/>
    <property type="match status" value="1"/>
</dbReference>
<dbReference type="InterPro" id="IPR001387">
    <property type="entry name" value="Cro/C1-type_HTH"/>
</dbReference>